<dbReference type="Proteomes" id="UP001596058">
    <property type="component" value="Unassembled WGS sequence"/>
</dbReference>
<feature type="compositionally biased region" description="Basic and acidic residues" evidence="1">
    <location>
        <begin position="91"/>
        <end position="104"/>
    </location>
</feature>
<dbReference type="RefSeq" id="WP_379524076.1">
    <property type="nucleotide sequence ID" value="NZ_JBHSPA010000114.1"/>
</dbReference>
<keyword evidence="3" id="KW-1185">Reference proteome</keyword>
<dbReference type="EMBL" id="JBHSPA010000114">
    <property type="protein sequence ID" value="MFC5834662.1"/>
    <property type="molecule type" value="Genomic_DNA"/>
</dbReference>
<comment type="caution">
    <text evidence="2">The sequence shown here is derived from an EMBL/GenBank/DDBJ whole genome shotgun (WGS) entry which is preliminary data.</text>
</comment>
<reference evidence="3" key="1">
    <citation type="journal article" date="2019" name="Int. J. Syst. Evol. Microbiol.">
        <title>The Global Catalogue of Microorganisms (GCM) 10K type strain sequencing project: providing services to taxonomists for standard genome sequencing and annotation.</title>
        <authorList>
            <consortium name="The Broad Institute Genomics Platform"/>
            <consortium name="The Broad Institute Genome Sequencing Center for Infectious Disease"/>
            <person name="Wu L."/>
            <person name="Ma J."/>
        </authorList>
    </citation>
    <scope>NUCLEOTIDE SEQUENCE [LARGE SCALE GENOMIC DNA]</scope>
    <source>
        <strain evidence="3">CCUG 53903</strain>
    </source>
</reference>
<sequence>MNPRERAEAIKDVAARDWRDKKQPVIDKARGQNRLEFYQEPDFIYDKDGEIVGVDAWVRLYGPDGKELRVDPHRRIVNPPTVPRSGVQEMDTGKRDDRGQPIKDRILTPDPAVAFYEAVWDSVESVPNAKGWRTRGTVTTVFGVSGDGIVRGFSSNYSTARSTASQVSSSGSVGQSFSVSDYFCHEGFVGFDTSSLVDSDMVSAVELALWLETDSSNTDYTLEVRDRDWGASLELADYVAGASLGGFTRVATLTTSGIGAAGAYKAFASDATFLTVSNIKTGTVRLLVSSDRQRSGTAPTGIEMVTFSFSSASGTTQDPKLTITHAGIGSLPVFQPRPNRIWRLR</sequence>
<accession>A0ABW1DA33</accession>
<name>A0ABW1DA33_9ACTN</name>
<evidence type="ECO:0000313" key="2">
    <source>
        <dbReference type="EMBL" id="MFC5834662.1"/>
    </source>
</evidence>
<protein>
    <submittedName>
        <fullName evidence="2">Uncharacterized protein</fullName>
    </submittedName>
</protein>
<evidence type="ECO:0000256" key="1">
    <source>
        <dbReference type="SAM" id="MobiDB-lite"/>
    </source>
</evidence>
<gene>
    <name evidence="2" type="ORF">ACFPZ3_63390</name>
</gene>
<feature type="region of interest" description="Disordered" evidence="1">
    <location>
        <begin position="77"/>
        <end position="104"/>
    </location>
</feature>
<proteinExistence type="predicted"/>
<evidence type="ECO:0000313" key="3">
    <source>
        <dbReference type="Proteomes" id="UP001596058"/>
    </source>
</evidence>
<organism evidence="2 3">
    <name type="scientific">Nonomuraea insulae</name>
    <dbReference type="NCBI Taxonomy" id="1616787"/>
    <lineage>
        <taxon>Bacteria</taxon>
        <taxon>Bacillati</taxon>
        <taxon>Actinomycetota</taxon>
        <taxon>Actinomycetes</taxon>
        <taxon>Streptosporangiales</taxon>
        <taxon>Streptosporangiaceae</taxon>
        <taxon>Nonomuraea</taxon>
    </lineage>
</organism>